<dbReference type="InterPro" id="IPR050239">
    <property type="entry name" value="Sigma-70_RNA_pol_init_factors"/>
</dbReference>
<feature type="domain" description="RNA polymerase sigma-70 region 1.2" evidence="5">
    <location>
        <begin position="13"/>
        <end position="34"/>
    </location>
</feature>
<evidence type="ECO:0000256" key="2">
    <source>
        <dbReference type="ARBA" id="ARBA00023082"/>
    </source>
</evidence>
<keyword evidence="3" id="KW-0238">DNA-binding</keyword>
<dbReference type="GO" id="GO:0003677">
    <property type="term" value="F:DNA binding"/>
    <property type="evidence" value="ECO:0007669"/>
    <property type="project" value="UniProtKB-KW"/>
</dbReference>
<reference evidence="8 9" key="1">
    <citation type="journal article" date="2016" name="Nat. Commun.">
        <title>Thousands of microbial genomes shed light on interconnected biogeochemical processes in an aquifer system.</title>
        <authorList>
            <person name="Anantharaman K."/>
            <person name="Brown C.T."/>
            <person name="Hug L.A."/>
            <person name="Sharon I."/>
            <person name="Castelle C.J."/>
            <person name="Probst A.J."/>
            <person name="Thomas B.C."/>
            <person name="Singh A."/>
            <person name="Wilkins M.J."/>
            <person name="Karaoz U."/>
            <person name="Brodie E.L."/>
            <person name="Williams K.H."/>
            <person name="Hubbard S.S."/>
            <person name="Banfield J.F."/>
        </authorList>
    </citation>
    <scope>NUCLEOTIDE SEQUENCE [LARGE SCALE GENOMIC DNA]</scope>
</reference>
<name>A0A1F7F6C8_UNCRA</name>
<dbReference type="InterPro" id="IPR013324">
    <property type="entry name" value="RNA_pol_sigma_r3/r4-like"/>
</dbReference>
<evidence type="ECO:0000256" key="3">
    <source>
        <dbReference type="ARBA" id="ARBA00023125"/>
    </source>
</evidence>
<feature type="domain" description="RNA polymerase sigma-70 region 4" evidence="7">
    <location>
        <begin position="220"/>
        <end position="270"/>
    </location>
</feature>
<dbReference type="EMBL" id="MFYX01000110">
    <property type="protein sequence ID" value="OGK02224.1"/>
    <property type="molecule type" value="Genomic_DNA"/>
</dbReference>
<dbReference type="SUPFAM" id="SSF88659">
    <property type="entry name" value="Sigma3 and sigma4 domains of RNA polymerase sigma factors"/>
    <property type="match status" value="1"/>
</dbReference>
<dbReference type="InterPro" id="IPR007627">
    <property type="entry name" value="RNA_pol_sigma70_r2"/>
</dbReference>
<organism evidence="8 9">
    <name type="scientific">Candidatus Raymondbacteria bacterium RIFOXYD12_FULL_49_13</name>
    <dbReference type="NCBI Taxonomy" id="1817890"/>
    <lineage>
        <taxon>Bacteria</taxon>
        <taxon>Raymondiibacteriota</taxon>
    </lineage>
</organism>
<dbReference type="GO" id="GO:0006352">
    <property type="term" value="P:DNA-templated transcription initiation"/>
    <property type="evidence" value="ECO:0007669"/>
    <property type="project" value="InterPro"/>
</dbReference>
<proteinExistence type="predicted"/>
<evidence type="ECO:0000256" key="1">
    <source>
        <dbReference type="ARBA" id="ARBA00023015"/>
    </source>
</evidence>
<dbReference type="InterPro" id="IPR036388">
    <property type="entry name" value="WH-like_DNA-bd_sf"/>
</dbReference>
<protein>
    <recommendedName>
        <fullName evidence="10">RNA polymerase subunit sigma</fullName>
    </recommendedName>
</protein>
<evidence type="ECO:0000259" key="6">
    <source>
        <dbReference type="Pfam" id="PF04542"/>
    </source>
</evidence>
<evidence type="ECO:0000259" key="5">
    <source>
        <dbReference type="Pfam" id="PF00140"/>
    </source>
</evidence>
<dbReference type="Gene3D" id="1.10.10.10">
    <property type="entry name" value="Winged helix-like DNA-binding domain superfamily/Winged helix DNA-binding domain"/>
    <property type="match status" value="2"/>
</dbReference>
<dbReference type="SUPFAM" id="SSF88946">
    <property type="entry name" value="Sigma2 domain of RNA polymerase sigma factors"/>
    <property type="match status" value="1"/>
</dbReference>
<dbReference type="Pfam" id="PF04542">
    <property type="entry name" value="Sigma70_r2"/>
    <property type="match status" value="1"/>
</dbReference>
<evidence type="ECO:0000256" key="4">
    <source>
        <dbReference type="ARBA" id="ARBA00023163"/>
    </source>
</evidence>
<dbReference type="Gene3D" id="1.10.601.10">
    <property type="entry name" value="RNA Polymerase Primary Sigma Factor"/>
    <property type="match status" value="1"/>
</dbReference>
<evidence type="ECO:0000259" key="7">
    <source>
        <dbReference type="Pfam" id="PF04545"/>
    </source>
</evidence>
<dbReference type="Proteomes" id="UP000179243">
    <property type="component" value="Unassembled WGS sequence"/>
</dbReference>
<dbReference type="PANTHER" id="PTHR30603">
    <property type="entry name" value="RNA POLYMERASE SIGMA FACTOR RPO"/>
    <property type="match status" value="1"/>
</dbReference>
<comment type="caution">
    <text evidence="8">The sequence shown here is derived from an EMBL/GenBank/DDBJ whole genome shotgun (WGS) entry which is preliminary data.</text>
</comment>
<dbReference type="InterPro" id="IPR000943">
    <property type="entry name" value="RNA_pol_sigma70"/>
</dbReference>
<dbReference type="Pfam" id="PF00140">
    <property type="entry name" value="Sigma70_r1_2"/>
    <property type="match status" value="1"/>
</dbReference>
<dbReference type="InterPro" id="IPR009042">
    <property type="entry name" value="RNA_pol_sigma70_r1_2"/>
</dbReference>
<sequence length="282" mass="33111">MYYKKYRTEQDFVNQYLKEIRGYPRLSREEERELLTEYKKSKSKEALNKLITSNLRFVVSVSIKYQNQGLSMPELINEGNLGLIESIDRYNMSSYSVKFISYSVWWIRQSIIKALYEKSRLVRVSAEKESKSKRVNRLAEMSLQEHGFIDYDYVARKSQSKPYEIEQILSLSNNRVSMDAQIDDENDANIHDLMADTHTEAPDEFVDKDALRFNIDEMVDSLNTQEKKVIKYYFGIDAETSFNLEQIGRKLNISKERVRQIKKKALEKMKAGFPTVQMAHCA</sequence>
<dbReference type="InterPro" id="IPR013325">
    <property type="entry name" value="RNA_pol_sigma_r2"/>
</dbReference>
<dbReference type="Pfam" id="PF04545">
    <property type="entry name" value="Sigma70_r4"/>
    <property type="match status" value="1"/>
</dbReference>
<gene>
    <name evidence="8" type="ORF">A2519_16220</name>
</gene>
<keyword evidence="4" id="KW-0804">Transcription</keyword>
<dbReference type="InterPro" id="IPR014284">
    <property type="entry name" value="RNA_pol_sigma-70_dom"/>
</dbReference>
<dbReference type="InterPro" id="IPR007630">
    <property type="entry name" value="RNA_pol_sigma70_r4"/>
</dbReference>
<dbReference type="AlphaFoldDB" id="A0A1F7F6C8"/>
<evidence type="ECO:0000313" key="8">
    <source>
        <dbReference type="EMBL" id="OGK02224.1"/>
    </source>
</evidence>
<accession>A0A1F7F6C8</accession>
<dbReference type="CDD" id="cd06171">
    <property type="entry name" value="Sigma70_r4"/>
    <property type="match status" value="1"/>
</dbReference>
<evidence type="ECO:0008006" key="10">
    <source>
        <dbReference type="Google" id="ProtNLM"/>
    </source>
</evidence>
<keyword evidence="1" id="KW-0805">Transcription regulation</keyword>
<dbReference type="PANTHER" id="PTHR30603:SF47">
    <property type="entry name" value="RNA POLYMERASE SIGMA FACTOR SIGD, CHLOROPLASTIC"/>
    <property type="match status" value="1"/>
</dbReference>
<dbReference type="GO" id="GO:0016987">
    <property type="term" value="F:sigma factor activity"/>
    <property type="evidence" value="ECO:0007669"/>
    <property type="project" value="UniProtKB-KW"/>
</dbReference>
<keyword evidence="2" id="KW-0731">Sigma factor</keyword>
<dbReference type="PRINTS" id="PR00046">
    <property type="entry name" value="SIGMA70FCT"/>
</dbReference>
<evidence type="ECO:0000313" key="9">
    <source>
        <dbReference type="Proteomes" id="UP000179243"/>
    </source>
</evidence>
<feature type="domain" description="RNA polymerase sigma-70 region 2" evidence="6">
    <location>
        <begin position="50"/>
        <end position="119"/>
    </location>
</feature>
<dbReference type="NCBIfam" id="TIGR02937">
    <property type="entry name" value="sigma70-ECF"/>
    <property type="match status" value="1"/>
</dbReference>